<dbReference type="Pfam" id="PF17754">
    <property type="entry name" value="TetR_C_14"/>
    <property type="match status" value="1"/>
</dbReference>
<reference evidence="7" key="1">
    <citation type="submission" date="2016-10" db="EMBL/GenBank/DDBJ databases">
        <authorList>
            <person name="Varghese N."/>
            <person name="Submissions S."/>
        </authorList>
    </citation>
    <scope>NUCLEOTIDE SEQUENCE [LARGE SCALE GENOMIC DNA]</scope>
    <source>
        <strain evidence="7">DSM 45843</strain>
    </source>
</reference>
<evidence type="ECO:0000313" key="6">
    <source>
        <dbReference type="EMBL" id="SDP25042.1"/>
    </source>
</evidence>
<feature type="DNA-binding region" description="H-T-H motif" evidence="4">
    <location>
        <begin position="35"/>
        <end position="54"/>
    </location>
</feature>
<evidence type="ECO:0000256" key="3">
    <source>
        <dbReference type="ARBA" id="ARBA00023163"/>
    </source>
</evidence>
<accession>A0A1H0R668</accession>
<dbReference type="PANTHER" id="PTHR30055">
    <property type="entry name" value="HTH-TYPE TRANSCRIPTIONAL REGULATOR RUTR"/>
    <property type="match status" value="1"/>
</dbReference>
<dbReference type="PRINTS" id="PR00455">
    <property type="entry name" value="HTHTETR"/>
</dbReference>
<proteinExistence type="predicted"/>
<dbReference type="PROSITE" id="PS01081">
    <property type="entry name" value="HTH_TETR_1"/>
    <property type="match status" value="1"/>
</dbReference>
<keyword evidence="3" id="KW-0804">Transcription</keyword>
<dbReference type="STRING" id="1052260.SAMN05660199_03479"/>
<dbReference type="GO" id="GO:0000976">
    <property type="term" value="F:transcription cis-regulatory region binding"/>
    <property type="evidence" value="ECO:0007669"/>
    <property type="project" value="TreeGrafter"/>
</dbReference>
<keyword evidence="1" id="KW-0805">Transcription regulation</keyword>
<dbReference type="SUPFAM" id="SSF46689">
    <property type="entry name" value="Homeodomain-like"/>
    <property type="match status" value="1"/>
</dbReference>
<dbReference type="OrthoDB" id="8688418at2"/>
<dbReference type="Proteomes" id="UP000199088">
    <property type="component" value="Unassembled WGS sequence"/>
</dbReference>
<organism evidence="6 7">
    <name type="scientific">Klenkia soli</name>
    <dbReference type="NCBI Taxonomy" id="1052260"/>
    <lineage>
        <taxon>Bacteria</taxon>
        <taxon>Bacillati</taxon>
        <taxon>Actinomycetota</taxon>
        <taxon>Actinomycetes</taxon>
        <taxon>Geodermatophilales</taxon>
        <taxon>Geodermatophilaceae</taxon>
        <taxon>Klenkia</taxon>
    </lineage>
</organism>
<dbReference type="Gene3D" id="1.10.357.10">
    <property type="entry name" value="Tetracycline Repressor, domain 2"/>
    <property type="match status" value="1"/>
</dbReference>
<sequence length="191" mass="20961">MEARDWRAQKRDATRRRLSDAAFALFDERGYEVVSVGDIAHAAGVSVPTFYAYFRTKEHVVLPEQDLGWIHDHFADQPTELDLTERIRRGLHAMVADLPPRTTDDLLRRWRLVLAVPALRLRAVDREHASSGVLAQALGIDLATSGGAADTVVVSACLTAATTAFLRWAATGGEDSIPALLDDAFVALRSI</sequence>
<dbReference type="AlphaFoldDB" id="A0A1H0R668"/>
<dbReference type="InterPro" id="IPR050109">
    <property type="entry name" value="HTH-type_TetR-like_transc_reg"/>
</dbReference>
<gene>
    <name evidence="6" type="ORF">SAMN05660199_03479</name>
</gene>
<evidence type="ECO:0000259" key="5">
    <source>
        <dbReference type="PROSITE" id="PS50977"/>
    </source>
</evidence>
<dbReference type="PANTHER" id="PTHR30055:SF238">
    <property type="entry name" value="MYCOFACTOCIN BIOSYNTHESIS TRANSCRIPTIONAL REGULATOR MFTR-RELATED"/>
    <property type="match status" value="1"/>
</dbReference>
<dbReference type="InterPro" id="IPR041347">
    <property type="entry name" value="MftR_C"/>
</dbReference>
<keyword evidence="2 4" id="KW-0238">DNA-binding</keyword>
<evidence type="ECO:0000256" key="4">
    <source>
        <dbReference type="PROSITE-ProRule" id="PRU00335"/>
    </source>
</evidence>
<feature type="domain" description="HTH tetR-type" evidence="5">
    <location>
        <begin position="12"/>
        <end position="72"/>
    </location>
</feature>
<keyword evidence="7" id="KW-1185">Reference proteome</keyword>
<dbReference type="InterPro" id="IPR023772">
    <property type="entry name" value="DNA-bd_HTH_TetR-type_CS"/>
</dbReference>
<protein>
    <submittedName>
        <fullName evidence="6">Transcriptional regulator, TetR family</fullName>
    </submittedName>
</protein>
<dbReference type="PROSITE" id="PS50977">
    <property type="entry name" value="HTH_TETR_2"/>
    <property type="match status" value="1"/>
</dbReference>
<dbReference type="GO" id="GO:0003700">
    <property type="term" value="F:DNA-binding transcription factor activity"/>
    <property type="evidence" value="ECO:0007669"/>
    <property type="project" value="TreeGrafter"/>
</dbReference>
<dbReference type="Pfam" id="PF00440">
    <property type="entry name" value="TetR_N"/>
    <property type="match status" value="1"/>
</dbReference>
<evidence type="ECO:0000256" key="1">
    <source>
        <dbReference type="ARBA" id="ARBA00023015"/>
    </source>
</evidence>
<name>A0A1H0R668_9ACTN</name>
<dbReference type="RefSeq" id="WP_091247500.1">
    <property type="nucleotide sequence ID" value="NZ_FNIR01000011.1"/>
</dbReference>
<dbReference type="InterPro" id="IPR001647">
    <property type="entry name" value="HTH_TetR"/>
</dbReference>
<dbReference type="Gene3D" id="1.10.10.60">
    <property type="entry name" value="Homeodomain-like"/>
    <property type="match status" value="1"/>
</dbReference>
<evidence type="ECO:0000313" key="7">
    <source>
        <dbReference type="Proteomes" id="UP000199088"/>
    </source>
</evidence>
<dbReference type="InterPro" id="IPR009057">
    <property type="entry name" value="Homeodomain-like_sf"/>
</dbReference>
<dbReference type="EMBL" id="FNIR01000011">
    <property type="protein sequence ID" value="SDP25042.1"/>
    <property type="molecule type" value="Genomic_DNA"/>
</dbReference>
<evidence type="ECO:0000256" key="2">
    <source>
        <dbReference type="ARBA" id="ARBA00023125"/>
    </source>
</evidence>